<sequence>MAVNIENARARIRAIILKHKVRQFALREIAATFELSSYRAKVVYYAVVNGCVQMTVEKLLTESDSYAIGWVQDVQNASKLVNSL</sequence>
<keyword evidence="2" id="KW-1185">Reference proteome</keyword>
<dbReference type="OrthoDB" id="40359at10239"/>
<organism evidence="1 2">
    <name type="scientific">Shewanella phage Spp001</name>
    <dbReference type="NCBI Taxonomy" id="1445859"/>
    <lineage>
        <taxon>Viruses</taxon>
        <taxon>Duplodnaviria</taxon>
        <taxon>Heunggongvirae</taxon>
        <taxon>Uroviricota</taxon>
        <taxon>Caudoviricetes</taxon>
        <taxon>Chaseviridae</taxon>
        <taxon>Nefertitivirinae</taxon>
        <taxon>Yushanvirus</taxon>
        <taxon>Yushanvirus Spp001</taxon>
    </lineage>
</organism>
<reference evidence="1" key="1">
    <citation type="submission" date="2016-09" db="EMBL/GenBank/DDBJ databases">
        <title>The novel Shewanella putrefaciens-infecting bacteriophage Spp001: Ggenome sequence and lytic enzymes.</title>
        <authorList>
            <person name="Han F."/>
        </authorList>
    </citation>
    <scope>NUCLEOTIDE SEQUENCE</scope>
</reference>
<gene>
    <name evidence="1" type="ORF">Spp001_56</name>
</gene>
<dbReference type="EMBL" id="KJ002054">
    <property type="protein sequence ID" value="AHJ10564.1"/>
    <property type="molecule type" value="Genomic_DNA"/>
</dbReference>
<dbReference type="GeneID" id="18505317"/>
<dbReference type="Proteomes" id="UP000019368">
    <property type="component" value="Segment"/>
</dbReference>
<proteinExistence type="predicted"/>
<evidence type="ECO:0000313" key="1">
    <source>
        <dbReference type="EMBL" id="AHJ10564.1"/>
    </source>
</evidence>
<protein>
    <submittedName>
        <fullName evidence="1">Uncharacterized protein</fullName>
    </submittedName>
</protein>
<dbReference type="KEGG" id="vg:18505317"/>
<name>W6EKA6_9CAUD</name>
<evidence type="ECO:0000313" key="2">
    <source>
        <dbReference type="Proteomes" id="UP000019368"/>
    </source>
</evidence>
<dbReference type="RefSeq" id="YP_009008876.1">
    <property type="nucleotide sequence ID" value="NC_023594.2"/>
</dbReference>
<accession>W6EKA6</accession>